<proteinExistence type="predicted"/>
<evidence type="ECO:0000256" key="1">
    <source>
        <dbReference type="SAM" id="MobiDB-lite"/>
    </source>
</evidence>
<comment type="caution">
    <text evidence="2">The sequence shown here is derived from an EMBL/GenBank/DDBJ whole genome shotgun (WGS) entry which is preliminary data.</text>
</comment>
<gene>
    <name evidence="2" type="ORF">ACFOZ4_04025</name>
</gene>
<accession>A0ABV8LFS5</accession>
<dbReference type="RefSeq" id="WP_253759996.1">
    <property type="nucleotide sequence ID" value="NZ_JAMZDZ010000001.1"/>
</dbReference>
<dbReference type="EMBL" id="JBHSAY010000003">
    <property type="protein sequence ID" value="MFC4129765.1"/>
    <property type="molecule type" value="Genomic_DNA"/>
</dbReference>
<dbReference type="Pfam" id="PF19891">
    <property type="entry name" value="DUF6364"/>
    <property type="match status" value="1"/>
</dbReference>
<feature type="region of interest" description="Disordered" evidence="1">
    <location>
        <begin position="77"/>
        <end position="102"/>
    </location>
</feature>
<dbReference type="InterPro" id="IPR045944">
    <property type="entry name" value="DUF6364"/>
</dbReference>
<keyword evidence="3" id="KW-1185">Reference proteome</keyword>
<name>A0ABV8LFS5_9ACTN</name>
<protein>
    <submittedName>
        <fullName evidence="2">DUF6364 family protein</fullName>
    </submittedName>
</protein>
<organism evidence="2 3">
    <name type="scientific">Hamadaea flava</name>
    <dbReference type="NCBI Taxonomy" id="1742688"/>
    <lineage>
        <taxon>Bacteria</taxon>
        <taxon>Bacillati</taxon>
        <taxon>Actinomycetota</taxon>
        <taxon>Actinomycetes</taxon>
        <taxon>Micromonosporales</taxon>
        <taxon>Micromonosporaceae</taxon>
        <taxon>Hamadaea</taxon>
    </lineage>
</organism>
<sequence length="102" mass="11085">MTAKVTLSFSDDTIADARRYAERDGMSLSAWMDKAAKEKALRELFGAHADVLRRAGLDKLEKQALADEADYETVTDALRGGLTQSGGRRPRRSGGGNDKRAA</sequence>
<dbReference type="Proteomes" id="UP001595816">
    <property type="component" value="Unassembled WGS sequence"/>
</dbReference>
<reference evidence="3" key="1">
    <citation type="journal article" date="2019" name="Int. J. Syst. Evol. Microbiol.">
        <title>The Global Catalogue of Microorganisms (GCM) 10K type strain sequencing project: providing services to taxonomists for standard genome sequencing and annotation.</title>
        <authorList>
            <consortium name="The Broad Institute Genomics Platform"/>
            <consortium name="The Broad Institute Genome Sequencing Center for Infectious Disease"/>
            <person name="Wu L."/>
            <person name="Ma J."/>
        </authorList>
    </citation>
    <scope>NUCLEOTIDE SEQUENCE [LARGE SCALE GENOMIC DNA]</scope>
    <source>
        <strain evidence="3">CGMCC 4.7289</strain>
    </source>
</reference>
<evidence type="ECO:0000313" key="3">
    <source>
        <dbReference type="Proteomes" id="UP001595816"/>
    </source>
</evidence>
<evidence type="ECO:0000313" key="2">
    <source>
        <dbReference type="EMBL" id="MFC4129765.1"/>
    </source>
</evidence>